<dbReference type="GO" id="GO:0008270">
    <property type="term" value="F:zinc ion binding"/>
    <property type="evidence" value="ECO:0007669"/>
    <property type="project" value="TreeGrafter"/>
</dbReference>
<comment type="cofactor">
    <cofactor evidence="8">
        <name>Mn(2+)</name>
        <dbReference type="ChEBI" id="CHEBI:29035"/>
    </cofactor>
    <cofactor evidence="8">
        <name>Fe(2+)</name>
        <dbReference type="ChEBI" id="CHEBI:29033"/>
    </cofactor>
    <text evidence="8">Binds 1 Mn(2+) or Fe(2+) ion per subunit.</text>
</comment>
<dbReference type="Gene3D" id="1.10.10.10">
    <property type="entry name" value="Winged helix-like DNA-binding domain superfamily/Winged helix DNA-binding domain"/>
    <property type="match status" value="1"/>
</dbReference>
<evidence type="ECO:0000313" key="10">
    <source>
        <dbReference type="EMBL" id="AOX17843.1"/>
    </source>
</evidence>
<dbReference type="eggNOG" id="COG0735">
    <property type="taxonomic scope" value="Bacteria"/>
</dbReference>
<dbReference type="InterPro" id="IPR036390">
    <property type="entry name" value="WH_DNA-bd_sf"/>
</dbReference>
<keyword evidence="4 9" id="KW-0862">Zinc</keyword>
<dbReference type="InterPro" id="IPR043135">
    <property type="entry name" value="Fur_C"/>
</dbReference>
<dbReference type="GO" id="GO:1900376">
    <property type="term" value="P:regulation of secondary metabolite biosynthetic process"/>
    <property type="evidence" value="ECO:0007669"/>
    <property type="project" value="TreeGrafter"/>
</dbReference>
<comment type="subunit">
    <text evidence="9">Homodimer.</text>
</comment>
<evidence type="ECO:0000256" key="2">
    <source>
        <dbReference type="ARBA" id="ARBA00022491"/>
    </source>
</evidence>
<dbReference type="GO" id="GO:0003700">
    <property type="term" value="F:DNA-binding transcription factor activity"/>
    <property type="evidence" value="ECO:0007669"/>
    <property type="project" value="UniProtKB-UniRule"/>
</dbReference>
<comment type="subcellular location">
    <subcellularLocation>
        <location evidence="9">Cytoplasm</location>
    </subcellularLocation>
</comment>
<dbReference type="AlphaFoldDB" id="A0A1D8UW25"/>
<dbReference type="CDD" id="cd07153">
    <property type="entry name" value="Fur_like"/>
    <property type="match status" value="1"/>
</dbReference>
<evidence type="ECO:0000256" key="4">
    <source>
        <dbReference type="ARBA" id="ARBA00022833"/>
    </source>
</evidence>
<keyword evidence="3 8" id="KW-0479">Metal-binding</keyword>
<dbReference type="OrthoDB" id="8659436at2"/>
<sequence length="141" mass="16396">MAEVRSPASPLLVLCRKKKLRLTGQRRVVAYVISNAEDHPDVEEIYRRALKVDPYISIATVYRTVRLFEENGILYKRDFGSGRARYERTDEDQHYHLIDADSGQVLECEDKHIEDRLRQVAADMGYDLVTLRLSLCGRRKN</sequence>
<evidence type="ECO:0000313" key="11">
    <source>
        <dbReference type="Proteomes" id="UP000179145"/>
    </source>
</evidence>
<dbReference type="Gene3D" id="3.30.1490.190">
    <property type="match status" value="1"/>
</dbReference>
<dbReference type="InterPro" id="IPR036388">
    <property type="entry name" value="WH-like_DNA-bd_sf"/>
</dbReference>
<dbReference type="PANTHER" id="PTHR33202:SF7">
    <property type="entry name" value="FERRIC UPTAKE REGULATION PROTEIN"/>
    <property type="match status" value="1"/>
</dbReference>
<comment type="similarity">
    <text evidence="1 9">Belongs to the Fur family.</text>
</comment>
<dbReference type="InterPro" id="IPR002481">
    <property type="entry name" value="FUR"/>
</dbReference>
<name>A0A1D8UW25_9PROT</name>
<dbReference type="Pfam" id="PF01475">
    <property type="entry name" value="FUR"/>
    <property type="match status" value="1"/>
</dbReference>
<dbReference type="Proteomes" id="UP000179145">
    <property type="component" value="Chromosome"/>
</dbReference>
<dbReference type="RefSeq" id="WP_029606150.1">
    <property type="nucleotide sequence ID" value="NZ_BJVW01000011.1"/>
</dbReference>
<evidence type="ECO:0000256" key="9">
    <source>
        <dbReference type="RuleBase" id="RU364037"/>
    </source>
</evidence>
<keyword evidence="11" id="KW-1185">Reference proteome</keyword>
<evidence type="ECO:0000256" key="3">
    <source>
        <dbReference type="ARBA" id="ARBA00022723"/>
    </source>
</evidence>
<keyword evidence="7 9" id="KW-0804">Transcription</keyword>
<dbReference type="GO" id="GO:0045892">
    <property type="term" value="P:negative regulation of DNA-templated transcription"/>
    <property type="evidence" value="ECO:0007669"/>
    <property type="project" value="TreeGrafter"/>
</dbReference>
<evidence type="ECO:0000256" key="8">
    <source>
        <dbReference type="PIRSR" id="PIRSR602481-2"/>
    </source>
</evidence>
<dbReference type="GO" id="GO:0000976">
    <property type="term" value="F:transcription cis-regulatory region binding"/>
    <property type="evidence" value="ECO:0007669"/>
    <property type="project" value="TreeGrafter"/>
</dbReference>
<dbReference type="PANTHER" id="PTHR33202">
    <property type="entry name" value="ZINC UPTAKE REGULATION PROTEIN"/>
    <property type="match status" value="1"/>
</dbReference>
<evidence type="ECO:0000256" key="1">
    <source>
        <dbReference type="ARBA" id="ARBA00007957"/>
    </source>
</evidence>
<keyword evidence="8 9" id="KW-0408">Iron</keyword>
<evidence type="ECO:0000256" key="5">
    <source>
        <dbReference type="ARBA" id="ARBA00023015"/>
    </source>
</evidence>
<organism evidence="10 11">
    <name type="scientific">Kozakia baliensis</name>
    <dbReference type="NCBI Taxonomy" id="153496"/>
    <lineage>
        <taxon>Bacteria</taxon>
        <taxon>Pseudomonadati</taxon>
        <taxon>Pseudomonadota</taxon>
        <taxon>Alphaproteobacteria</taxon>
        <taxon>Acetobacterales</taxon>
        <taxon>Acetobacteraceae</taxon>
        <taxon>Kozakia</taxon>
    </lineage>
</organism>
<dbReference type="STRING" id="153496.A0U89_12645"/>
<dbReference type="KEGG" id="kba:A0U89_12645"/>
<accession>A0A1D8UW25</accession>
<evidence type="ECO:0000256" key="7">
    <source>
        <dbReference type="ARBA" id="ARBA00023163"/>
    </source>
</evidence>
<dbReference type="FunFam" id="1.10.10.10:FF:000051">
    <property type="entry name" value="Fur family transcriptional regulator"/>
    <property type="match status" value="1"/>
</dbReference>
<dbReference type="EMBL" id="CP014674">
    <property type="protein sequence ID" value="AOX17843.1"/>
    <property type="molecule type" value="Genomic_DNA"/>
</dbReference>
<dbReference type="SUPFAM" id="SSF46785">
    <property type="entry name" value="Winged helix' DNA-binding domain"/>
    <property type="match status" value="1"/>
</dbReference>
<feature type="binding site" evidence="8">
    <location>
        <position position="114"/>
    </location>
    <ligand>
        <name>Fe cation</name>
        <dbReference type="ChEBI" id="CHEBI:24875"/>
    </ligand>
</feature>
<evidence type="ECO:0000256" key="6">
    <source>
        <dbReference type="ARBA" id="ARBA00023125"/>
    </source>
</evidence>
<reference evidence="10 11" key="1">
    <citation type="journal article" date="2016" name="Microb. Cell Fact.">
        <title>Dissection of exopolysaccharide biosynthesis in Kozakia baliensis.</title>
        <authorList>
            <person name="Brandt J.U."/>
            <person name="Jakob F."/>
            <person name="Behr J."/>
            <person name="Geissler A.J."/>
            <person name="Vogel R.F."/>
        </authorList>
    </citation>
    <scope>NUCLEOTIDE SEQUENCE [LARGE SCALE GENOMIC DNA]</scope>
    <source>
        <strain evidence="10 11">DSM 14400</strain>
    </source>
</reference>
<dbReference type="GO" id="GO:0005737">
    <property type="term" value="C:cytoplasm"/>
    <property type="evidence" value="ECO:0007669"/>
    <property type="project" value="UniProtKB-SubCell"/>
</dbReference>
<keyword evidence="2 9" id="KW-0678">Repressor</keyword>
<gene>
    <name evidence="9" type="primary">fur</name>
    <name evidence="10" type="ORF">A0U89_12645</name>
</gene>
<keyword evidence="6 9" id="KW-0238">DNA-binding</keyword>
<protein>
    <recommendedName>
        <fullName evidence="9">Ferric uptake regulation protein</fullName>
    </recommendedName>
</protein>
<keyword evidence="9" id="KW-0963">Cytoplasm</keyword>
<proteinExistence type="inferred from homology"/>
<keyword evidence="5 9" id="KW-0805">Transcription regulation</keyword>